<dbReference type="InterPro" id="IPR006059">
    <property type="entry name" value="SBP"/>
</dbReference>
<gene>
    <name evidence="1" type="ORF">METZ01_LOCUS256730</name>
</gene>
<dbReference type="AlphaFoldDB" id="A0A382IW68"/>
<feature type="non-terminal residue" evidence="1">
    <location>
        <position position="354"/>
    </location>
</feature>
<evidence type="ECO:0000313" key="1">
    <source>
        <dbReference type="EMBL" id="SVC03876.1"/>
    </source>
</evidence>
<proteinExistence type="predicted"/>
<reference evidence="1" key="1">
    <citation type="submission" date="2018-05" db="EMBL/GenBank/DDBJ databases">
        <authorList>
            <person name="Lanie J.A."/>
            <person name="Ng W.-L."/>
            <person name="Kazmierczak K.M."/>
            <person name="Andrzejewski T.M."/>
            <person name="Davidsen T.M."/>
            <person name="Wayne K.J."/>
            <person name="Tettelin H."/>
            <person name="Glass J.I."/>
            <person name="Rusch D."/>
            <person name="Podicherti R."/>
            <person name="Tsui H.-C.T."/>
            <person name="Winkler M.E."/>
        </authorList>
    </citation>
    <scope>NUCLEOTIDE SEQUENCE</scope>
</reference>
<dbReference type="PANTHER" id="PTHR43649">
    <property type="entry name" value="ARABINOSE-BINDING PROTEIN-RELATED"/>
    <property type="match status" value="1"/>
</dbReference>
<evidence type="ECO:0008006" key="2">
    <source>
        <dbReference type="Google" id="ProtNLM"/>
    </source>
</evidence>
<sequence>IKVWDLSGRSGQTELYEILDKEVKKYNPDINVVLVEYENEAYKTQIQLALNGNDGPDVFFNWFGEDSARLARAGLAMDLTDYKNMEGGYGNFISEAWQNAGAVDGKIYGVAIKAVSKYFYYDPAFFDQHNLSVPTTFNELLDTCRSIRAIDSSIVPWPMGNSERWKLNHVITMLNQRVVGAENTKADYALTAPDDELFTNPKYVEAWQKVVDLNENCFNDAPNATHPDLTRSMFAEQISPMMYCGTWCGGIFASEGFTDFKMFRFPRVEGGADDGTVGFLVAEGLQVSAKTEHPEAAALVASLNVSDDMALADAEMRGSLISNAAKIDQMKDAPHWFTFYVNDIADKSAHVNVL</sequence>
<name>A0A382IW68_9ZZZZ</name>
<dbReference type="EMBL" id="UINC01070041">
    <property type="protein sequence ID" value="SVC03876.1"/>
    <property type="molecule type" value="Genomic_DNA"/>
</dbReference>
<dbReference type="Pfam" id="PF01547">
    <property type="entry name" value="SBP_bac_1"/>
    <property type="match status" value="1"/>
</dbReference>
<dbReference type="InterPro" id="IPR050490">
    <property type="entry name" value="Bact_solute-bd_prot1"/>
</dbReference>
<protein>
    <recommendedName>
        <fullName evidence="2">ABC transporter substrate-binding protein</fullName>
    </recommendedName>
</protein>
<dbReference type="Gene3D" id="3.40.190.10">
    <property type="entry name" value="Periplasmic binding protein-like II"/>
    <property type="match status" value="2"/>
</dbReference>
<accession>A0A382IW68</accession>
<feature type="non-terminal residue" evidence="1">
    <location>
        <position position="1"/>
    </location>
</feature>
<organism evidence="1">
    <name type="scientific">marine metagenome</name>
    <dbReference type="NCBI Taxonomy" id="408172"/>
    <lineage>
        <taxon>unclassified sequences</taxon>
        <taxon>metagenomes</taxon>
        <taxon>ecological metagenomes</taxon>
    </lineage>
</organism>
<dbReference type="SUPFAM" id="SSF53850">
    <property type="entry name" value="Periplasmic binding protein-like II"/>
    <property type="match status" value="1"/>
</dbReference>